<reference evidence="1" key="1">
    <citation type="journal article" date="2015" name="Nature">
        <title>Complex archaea that bridge the gap between prokaryotes and eukaryotes.</title>
        <authorList>
            <person name="Spang A."/>
            <person name="Saw J.H."/>
            <person name="Jorgensen S.L."/>
            <person name="Zaremba-Niedzwiedzka K."/>
            <person name="Martijn J."/>
            <person name="Lind A.E."/>
            <person name="van Eijk R."/>
            <person name="Schleper C."/>
            <person name="Guy L."/>
            <person name="Ettema T.J."/>
        </authorList>
    </citation>
    <scope>NUCLEOTIDE SEQUENCE</scope>
</reference>
<protein>
    <submittedName>
        <fullName evidence="1">Uncharacterized protein</fullName>
    </submittedName>
</protein>
<comment type="caution">
    <text evidence="1">The sequence shown here is derived from an EMBL/GenBank/DDBJ whole genome shotgun (WGS) entry which is preliminary data.</text>
</comment>
<organism evidence="1">
    <name type="scientific">marine sediment metagenome</name>
    <dbReference type="NCBI Taxonomy" id="412755"/>
    <lineage>
        <taxon>unclassified sequences</taxon>
        <taxon>metagenomes</taxon>
        <taxon>ecological metagenomes</taxon>
    </lineage>
</organism>
<sequence length="347" mass="37851">TGIRVYNSSSPDGFGYAVLDNSGKNITTLNSSDFTRVYPEFNMPNPGNFGPTDNLAGFCTNTSDFWVITSNRDVITNYGGGGNNSLNLSEFTIPGTNNAGGIDCFQGNLSELIILDDTTGIVYHTTKSAVLDFVNLSSLASQGINTFSDIALLSDPISNRLDFYAINNNSKLIYHIRKRPSSALNVFAPAISWTYPPNGQAFNTRFASLDISFNFTVLQPNSSASEFTDADVMNCSIFINGTYNISTLIQNNNISINYSINVSSVPLGPYKIRLDCLANNSYAKTGSDFKIISVNTFKHILWIGDNFTLYYDSDVNAFKASLGANQTKLIAPFNITKAPVAIRITFD</sequence>
<dbReference type="AlphaFoldDB" id="A0A0F8WAI3"/>
<proteinExistence type="predicted"/>
<feature type="non-terminal residue" evidence="1">
    <location>
        <position position="347"/>
    </location>
</feature>
<name>A0A0F8WAI3_9ZZZZ</name>
<accession>A0A0F8WAI3</accession>
<feature type="non-terminal residue" evidence="1">
    <location>
        <position position="1"/>
    </location>
</feature>
<dbReference type="EMBL" id="LAZR01066316">
    <property type="protein sequence ID" value="KKK53817.1"/>
    <property type="molecule type" value="Genomic_DNA"/>
</dbReference>
<gene>
    <name evidence="1" type="ORF">LCGC14_3090970</name>
</gene>
<evidence type="ECO:0000313" key="1">
    <source>
        <dbReference type="EMBL" id="KKK53817.1"/>
    </source>
</evidence>